<dbReference type="PANTHER" id="PTHR43381">
    <property type="entry name" value="TRANSLATION INITIATION FACTOR IF-2-RELATED"/>
    <property type="match status" value="1"/>
</dbReference>
<proteinExistence type="inferred from homology"/>
<dbReference type="CDD" id="cd03702">
    <property type="entry name" value="IF2_mtIF2_II"/>
    <property type="match status" value="1"/>
</dbReference>
<dbReference type="RefSeq" id="WP_258569038.1">
    <property type="nucleotide sequence ID" value="NZ_JAKUDN010000001.1"/>
</dbReference>
<keyword evidence="12" id="KW-1185">Reference proteome</keyword>
<dbReference type="InterPro" id="IPR027417">
    <property type="entry name" value="P-loop_NTPase"/>
</dbReference>
<evidence type="ECO:0000259" key="10">
    <source>
        <dbReference type="PROSITE" id="PS51722"/>
    </source>
</evidence>
<dbReference type="InterPro" id="IPR000178">
    <property type="entry name" value="TF_IF2_bacterial-like"/>
</dbReference>
<dbReference type="InterPro" id="IPR009000">
    <property type="entry name" value="Transl_B-barrel_sf"/>
</dbReference>
<keyword evidence="3 7" id="KW-0396">Initiation factor</keyword>
<protein>
    <recommendedName>
        <fullName evidence="2 7">Translation initiation factor IF-2</fullName>
    </recommendedName>
</protein>
<evidence type="ECO:0000313" key="11">
    <source>
        <dbReference type="EMBL" id="MCP8351930.1"/>
    </source>
</evidence>
<comment type="caution">
    <text evidence="11">The sequence shown here is derived from an EMBL/GenBank/DDBJ whole genome shotgun (WGS) entry which is preliminary data.</text>
</comment>
<dbReference type="CDD" id="cd01887">
    <property type="entry name" value="IF2_eIF5B"/>
    <property type="match status" value="1"/>
</dbReference>
<dbReference type="Gene3D" id="2.40.30.10">
    <property type="entry name" value="Translation factors"/>
    <property type="match status" value="2"/>
</dbReference>
<reference evidence="11 12" key="1">
    <citation type="journal article" date="2022" name="Nat. Microbiol.">
        <title>The microbiome of a bacterivorous marine choanoflagellate contains a resource-demanding obligate bacterial associate.</title>
        <authorList>
            <person name="Needham D.M."/>
            <person name="Poirier C."/>
            <person name="Bachy C."/>
            <person name="George E.E."/>
            <person name="Wilken S."/>
            <person name="Yung C.C.M."/>
            <person name="Limardo A.J."/>
            <person name="Morando M."/>
            <person name="Sudek L."/>
            <person name="Malmstrom R.R."/>
            <person name="Keeling P.J."/>
            <person name="Santoro A.E."/>
            <person name="Worden A.Z."/>
        </authorList>
    </citation>
    <scope>NUCLEOTIDE SEQUENCE [LARGE SCALE GENOMIC DNA]</scope>
    <source>
        <strain evidence="11 12">Comchoano-2</strain>
    </source>
</reference>
<dbReference type="GO" id="GO:0003743">
    <property type="term" value="F:translation initiation factor activity"/>
    <property type="evidence" value="ECO:0007669"/>
    <property type="project" value="UniProtKB-KW"/>
</dbReference>
<dbReference type="SUPFAM" id="SSF50447">
    <property type="entry name" value="Translation proteins"/>
    <property type="match status" value="2"/>
</dbReference>
<dbReference type="SUPFAM" id="SSF52156">
    <property type="entry name" value="Initiation factor IF2/eIF5b, domain 3"/>
    <property type="match status" value="1"/>
</dbReference>
<dbReference type="InterPro" id="IPR044145">
    <property type="entry name" value="IF2_II"/>
</dbReference>
<evidence type="ECO:0000256" key="6">
    <source>
        <dbReference type="ARBA" id="ARBA00023134"/>
    </source>
</evidence>
<evidence type="ECO:0000256" key="4">
    <source>
        <dbReference type="ARBA" id="ARBA00022741"/>
    </source>
</evidence>
<evidence type="ECO:0000256" key="1">
    <source>
        <dbReference type="ARBA" id="ARBA00007733"/>
    </source>
</evidence>
<dbReference type="Pfam" id="PF22042">
    <property type="entry name" value="EF-G_D2"/>
    <property type="match status" value="1"/>
</dbReference>
<feature type="region of interest" description="Disordered" evidence="9">
    <location>
        <begin position="85"/>
        <end position="138"/>
    </location>
</feature>
<evidence type="ECO:0000256" key="2">
    <source>
        <dbReference type="ARBA" id="ARBA00020675"/>
    </source>
</evidence>
<keyword evidence="5 7" id="KW-0648">Protein biosynthesis</keyword>
<keyword evidence="6 7" id="KW-0342">GTP-binding</keyword>
<comment type="caution">
    <text evidence="7">Lacks conserved residue(s) required for the propagation of feature annotation.</text>
</comment>
<evidence type="ECO:0000256" key="9">
    <source>
        <dbReference type="SAM" id="MobiDB-lite"/>
    </source>
</evidence>
<dbReference type="NCBIfam" id="TIGR00487">
    <property type="entry name" value="IF-2"/>
    <property type="match status" value="1"/>
</dbReference>
<feature type="binding site" evidence="7">
    <location>
        <begin position="336"/>
        <end position="339"/>
    </location>
    <ligand>
        <name>GTP</name>
        <dbReference type="ChEBI" id="CHEBI:37565"/>
    </ligand>
</feature>
<dbReference type="Pfam" id="PF11987">
    <property type="entry name" value="IF-2"/>
    <property type="match status" value="1"/>
</dbReference>
<evidence type="ECO:0000313" key="12">
    <source>
        <dbReference type="Proteomes" id="UP001320768"/>
    </source>
</evidence>
<dbReference type="Pfam" id="PF04760">
    <property type="entry name" value="IF2_N"/>
    <property type="match status" value="1"/>
</dbReference>
<dbReference type="InterPro" id="IPR036925">
    <property type="entry name" value="TIF_IF2_dom3_sf"/>
</dbReference>
<gene>
    <name evidence="7 11" type="primary">infB</name>
    <name evidence="11" type="ORF">MKS91_01300</name>
</gene>
<feature type="compositionally biased region" description="Low complexity" evidence="9">
    <location>
        <begin position="125"/>
        <end position="135"/>
    </location>
</feature>
<dbReference type="EMBL" id="JAKUDN010000001">
    <property type="protein sequence ID" value="MCP8351930.1"/>
    <property type="molecule type" value="Genomic_DNA"/>
</dbReference>
<dbReference type="NCBIfam" id="TIGR00231">
    <property type="entry name" value="small_GTP"/>
    <property type="match status" value="1"/>
</dbReference>
<dbReference type="Proteomes" id="UP001320768">
    <property type="component" value="Unassembled WGS sequence"/>
</dbReference>
<sequence>MAVKFTLDRLSTVTGISPDELKELLKSRGVSVDTDNELTKEQVDIIKDSIKNRKKVSVETKLGTQATANGSQTLITRRASASVKPKLTLPKRIKDKPPAQSANTKKPATPKEPETPVEAIPSPQEEVTPVEVAPKPVKKPEVTSTVSAIELNDETSLAELATKTKLSETDLAQVFFNHGYMIKKNDPIDFDTAALLLDTLNISTQLKTTKAPNQVIANTPHEGAKDVKTPVVTIMGHVDHGKTSLVDYIRSTKVAAKEAGGITQHIGAYQVKTSRGLITFLDTPGHEAFSAMRGRGANITDIIILIIAANDGLKPQTIESIQHAKSTQTPMVVAITKMDIAESGTVDQILSELASHAVVTEAWGGDVPVAKISSKTGEGIDELLELISLQSELLELSAFPDATVSARVCEAKIDRGRGAVITLLIESGTLKKGDILSIGPGYGKVRTMVNALNKPLKSAPPATPVEITGISPLPKAGDSAQAYPDEKSARLAAERFSDSSTNNKSKHSLTLDDLFNKEPEKLQLNLILKADTHGSLEAISTILNDINEEGTEVNLLDAQVGSINSSDVTLAASTQAEIIAFHVSIESTAKKLLDQQTVSAKQFKIIYQLIDHVKESLVRLKGPIMKETSLGQAEVKAVFRSSKFGQIAGCIVTDGTIQRGKMARIRRKDDIIFEGDIASIKREKETLTEARKNTECGLGIKNFAEAAVGDKIECYMLEEDV</sequence>
<accession>A0ABT1L5C9</accession>
<dbReference type="InterPro" id="IPR015760">
    <property type="entry name" value="TIF_IF2"/>
</dbReference>
<dbReference type="CDD" id="cd03692">
    <property type="entry name" value="mtIF2_IVc"/>
    <property type="match status" value="1"/>
</dbReference>
<keyword evidence="7" id="KW-0963">Cytoplasm</keyword>
<evidence type="ECO:0000256" key="3">
    <source>
        <dbReference type="ARBA" id="ARBA00022540"/>
    </source>
</evidence>
<name>A0ABT1L5C9_9GAMM</name>
<dbReference type="InterPro" id="IPR005225">
    <property type="entry name" value="Small_GTP-bd"/>
</dbReference>
<dbReference type="Pfam" id="PF00009">
    <property type="entry name" value="GTP_EFTU"/>
    <property type="match status" value="1"/>
</dbReference>
<evidence type="ECO:0000256" key="5">
    <source>
        <dbReference type="ARBA" id="ARBA00022917"/>
    </source>
</evidence>
<dbReference type="InterPro" id="IPR023115">
    <property type="entry name" value="TIF_IF2_dom3"/>
</dbReference>
<dbReference type="Gene3D" id="3.40.50.10050">
    <property type="entry name" value="Translation initiation factor IF- 2, domain 3"/>
    <property type="match status" value="1"/>
</dbReference>
<keyword evidence="4 7" id="KW-0547">Nucleotide-binding</keyword>
<feature type="binding site" evidence="7">
    <location>
        <begin position="282"/>
        <end position="286"/>
    </location>
    <ligand>
        <name>GTP</name>
        <dbReference type="ChEBI" id="CHEBI:37565"/>
    </ligand>
</feature>
<feature type="domain" description="Tr-type G" evidence="10">
    <location>
        <begin position="227"/>
        <end position="397"/>
    </location>
</feature>
<dbReference type="SUPFAM" id="SSF52540">
    <property type="entry name" value="P-loop containing nucleoside triphosphate hydrolases"/>
    <property type="match status" value="1"/>
</dbReference>
<organism evidence="11 12">
    <name type="scientific">Candidatus Synchoanobacter obligatus</name>
    <dbReference type="NCBI Taxonomy" id="2919597"/>
    <lineage>
        <taxon>Bacteria</taxon>
        <taxon>Pseudomonadati</taxon>
        <taxon>Pseudomonadota</taxon>
        <taxon>Gammaproteobacteria</taxon>
        <taxon>Candidatus Comchoanobacterales</taxon>
        <taxon>Candidatus Comchoanobacteraceae</taxon>
        <taxon>Candidatus Synchoanobacter</taxon>
    </lineage>
</organism>
<evidence type="ECO:0000256" key="8">
    <source>
        <dbReference type="RuleBase" id="RU000644"/>
    </source>
</evidence>
<dbReference type="InterPro" id="IPR000795">
    <property type="entry name" value="T_Tr_GTP-bd_dom"/>
</dbReference>
<dbReference type="InterPro" id="IPR006847">
    <property type="entry name" value="IF2_N"/>
</dbReference>
<feature type="binding site" evidence="7">
    <location>
        <begin position="236"/>
        <end position="243"/>
    </location>
    <ligand>
        <name>GTP</name>
        <dbReference type="ChEBI" id="CHEBI:37565"/>
    </ligand>
</feature>
<evidence type="ECO:0000256" key="7">
    <source>
        <dbReference type="HAMAP-Rule" id="MF_00100"/>
    </source>
</evidence>
<comment type="function">
    <text evidence="7 8">One of the essential components for the initiation of protein synthesis. Protects formylmethionyl-tRNA from spontaneous hydrolysis and promotes its binding to the 30S ribosomal subunits. Also involved in the hydrolysis of GTP during the formation of the 70S ribosomal complex.</text>
</comment>
<dbReference type="InterPro" id="IPR053905">
    <property type="entry name" value="EF-G-like_DII"/>
</dbReference>
<dbReference type="PROSITE" id="PS51722">
    <property type="entry name" value="G_TR_2"/>
    <property type="match status" value="1"/>
</dbReference>
<dbReference type="HAMAP" id="MF_00100_B">
    <property type="entry name" value="IF_2_B"/>
    <property type="match status" value="1"/>
</dbReference>
<dbReference type="PANTHER" id="PTHR43381:SF5">
    <property type="entry name" value="TR-TYPE G DOMAIN-CONTAINING PROTEIN"/>
    <property type="match status" value="1"/>
</dbReference>
<comment type="similarity">
    <text evidence="1 7 8">Belongs to the TRAFAC class translation factor GTPase superfamily. Classic translation factor GTPase family. IF-2 subfamily.</text>
</comment>
<comment type="subcellular location">
    <subcellularLocation>
        <location evidence="7">Cytoplasm</location>
    </subcellularLocation>
</comment>
<dbReference type="Gene3D" id="3.40.50.300">
    <property type="entry name" value="P-loop containing nucleotide triphosphate hydrolases"/>
    <property type="match status" value="1"/>
</dbReference>